<organism evidence="4 5">
    <name type="scientific">Thermodesulforhabdus norvegica</name>
    <dbReference type="NCBI Taxonomy" id="39841"/>
    <lineage>
        <taxon>Bacteria</taxon>
        <taxon>Pseudomonadati</taxon>
        <taxon>Thermodesulfobacteriota</taxon>
        <taxon>Syntrophobacteria</taxon>
        <taxon>Syntrophobacterales</taxon>
        <taxon>Thermodesulforhabdaceae</taxon>
        <taxon>Thermodesulforhabdus</taxon>
    </lineage>
</organism>
<keyword evidence="4" id="KW-0966">Cell projection</keyword>
<evidence type="ECO:0000256" key="1">
    <source>
        <dbReference type="SAM" id="Coils"/>
    </source>
</evidence>
<evidence type="ECO:0000313" key="5">
    <source>
        <dbReference type="Proteomes" id="UP000199611"/>
    </source>
</evidence>
<accession>A0A1I4R6V7</accession>
<dbReference type="EMBL" id="FOUU01000001">
    <property type="protein sequence ID" value="SFM47680.1"/>
    <property type="molecule type" value="Genomic_DNA"/>
</dbReference>
<keyword evidence="5" id="KW-1185">Reference proteome</keyword>
<dbReference type="Gene3D" id="1.25.60.10">
    <property type="entry name" value="MgtE N-terminal domain-like"/>
    <property type="match status" value="1"/>
</dbReference>
<proteinExistence type="predicted"/>
<sequence>MKTRTIFWIVLLSCLGFVLLSGIQLFDLARNFTLKADEHHKPEKNLPALKADMGKNAYAQDKTTNGENTVAVNSDKEESKGANSGETVSTESVAEYMKYLREKELEIQKKEQALKEREKILRELEKDLNTKLAHLEELQKSIEAFNRQQEQLANERLDTLVKIYVTMKPKDAAALLEKLDDDLVTQIISRMSTDQAAKIIASMDIKKAARITQKLTEKKEPLAR</sequence>
<keyword evidence="4" id="KW-0969">Cilium</keyword>
<dbReference type="SUPFAM" id="SSF158791">
    <property type="entry name" value="MgtE N-terminal domain-like"/>
    <property type="match status" value="1"/>
</dbReference>
<feature type="domain" description="Magnesium transporter MgtE intracellular" evidence="3">
    <location>
        <begin position="141"/>
        <end position="219"/>
    </location>
</feature>
<evidence type="ECO:0000259" key="3">
    <source>
        <dbReference type="Pfam" id="PF03448"/>
    </source>
</evidence>
<dbReference type="AlphaFoldDB" id="A0A1I4R6V7"/>
<protein>
    <submittedName>
        <fullName evidence="4">Flagellar motility protein MotE, a chaperone for MotC folding</fullName>
    </submittedName>
</protein>
<dbReference type="Pfam" id="PF03448">
    <property type="entry name" value="MgtE_N"/>
    <property type="match status" value="1"/>
</dbReference>
<dbReference type="Proteomes" id="UP000199611">
    <property type="component" value="Unassembled WGS sequence"/>
</dbReference>
<feature type="compositionally biased region" description="Polar residues" evidence="2">
    <location>
        <begin position="61"/>
        <end position="72"/>
    </location>
</feature>
<keyword evidence="4" id="KW-0282">Flagellum</keyword>
<reference evidence="4 5" key="1">
    <citation type="submission" date="2016-10" db="EMBL/GenBank/DDBJ databases">
        <authorList>
            <person name="de Groot N.N."/>
        </authorList>
    </citation>
    <scope>NUCLEOTIDE SEQUENCE [LARGE SCALE GENOMIC DNA]</scope>
    <source>
        <strain evidence="4 5">DSM 9990</strain>
    </source>
</reference>
<gene>
    <name evidence="4" type="ORF">SAMN05660836_00419</name>
</gene>
<name>A0A1I4R6V7_9BACT</name>
<evidence type="ECO:0000313" key="4">
    <source>
        <dbReference type="EMBL" id="SFM47680.1"/>
    </source>
</evidence>
<dbReference type="STRING" id="39841.SAMN05660836_00419"/>
<feature type="coiled-coil region" evidence="1">
    <location>
        <begin position="93"/>
        <end position="155"/>
    </location>
</feature>
<dbReference type="InterPro" id="IPR006668">
    <property type="entry name" value="Mg_transptr_MgtE_intracell_dom"/>
</dbReference>
<dbReference type="RefSeq" id="WP_093393115.1">
    <property type="nucleotide sequence ID" value="NZ_FOUU01000001.1"/>
</dbReference>
<keyword evidence="1" id="KW-0175">Coiled coil</keyword>
<evidence type="ECO:0000256" key="2">
    <source>
        <dbReference type="SAM" id="MobiDB-lite"/>
    </source>
</evidence>
<feature type="region of interest" description="Disordered" evidence="2">
    <location>
        <begin position="58"/>
        <end position="87"/>
    </location>
</feature>
<dbReference type="InterPro" id="IPR038076">
    <property type="entry name" value="MgtE_N_sf"/>
</dbReference>